<gene>
    <name evidence="2" type="ORF">SAMN04488559_10719</name>
</gene>
<feature type="compositionally biased region" description="Basic and acidic residues" evidence="1">
    <location>
        <begin position="23"/>
        <end position="57"/>
    </location>
</feature>
<keyword evidence="3" id="KW-1185">Reference proteome</keyword>
<dbReference type="PROSITE" id="PS51257">
    <property type="entry name" value="PROKAR_LIPOPROTEIN"/>
    <property type="match status" value="1"/>
</dbReference>
<dbReference type="OrthoDB" id="2193090at2"/>
<dbReference type="Proteomes" id="UP000198948">
    <property type="component" value="Unassembled WGS sequence"/>
</dbReference>
<name>A0A1H9SE84_9LACT</name>
<accession>A0A1H9SE84</accession>
<protein>
    <recommendedName>
        <fullName evidence="4">Lipoprotein</fullName>
    </recommendedName>
</protein>
<dbReference type="EMBL" id="FOHA01000007">
    <property type="protein sequence ID" value="SER82499.1"/>
    <property type="molecule type" value="Genomic_DNA"/>
</dbReference>
<sequence length="153" mass="17136">MKKISGFILTLLLVITLTGCGPSEKEKEKAKEDKIAQQKKEDEKAAQKQADKDQEDFENYREKLIGKKVKLPDTFGKSKSEAEALYKTVDLNVKFVPGKTKSVQIGGCYAEYVSPGVLKYDLEGYNSEYYGYYAEPGSTIILAVSLENLNDPY</sequence>
<evidence type="ECO:0000256" key="1">
    <source>
        <dbReference type="SAM" id="MobiDB-lite"/>
    </source>
</evidence>
<dbReference type="AlphaFoldDB" id="A0A1H9SE84"/>
<evidence type="ECO:0000313" key="3">
    <source>
        <dbReference type="Proteomes" id="UP000198948"/>
    </source>
</evidence>
<reference evidence="2 3" key="1">
    <citation type="submission" date="2016-10" db="EMBL/GenBank/DDBJ databases">
        <authorList>
            <person name="de Groot N.N."/>
        </authorList>
    </citation>
    <scope>NUCLEOTIDE SEQUENCE [LARGE SCALE GENOMIC DNA]</scope>
    <source>
        <strain evidence="2 3">DSM 13760</strain>
    </source>
</reference>
<evidence type="ECO:0000313" key="2">
    <source>
        <dbReference type="EMBL" id="SER82499.1"/>
    </source>
</evidence>
<organism evidence="2 3">
    <name type="scientific">Isobaculum melis</name>
    <dbReference type="NCBI Taxonomy" id="142588"/>
    <lineage>
        <taxon>Bacteria</taxon>
        <taxon>Bacillati</taxon>
        <taxon>Bacillota</taxon>
        <taxon>Bacilli</taxon>
        <taxon>Lactobacillales</taxon>
        <taxon>Carnobacteriaceae</taxon>
        <taxon>Isobaculum</taxon>
    </lineage>
</organism>
<feature type="region of interest" description="Disordered" evidence="1">
    <location>
        <begin position="22"/>
        <end position="57"/>
    </location>
</feature>
<dbReference type="RefSeq" id="WP_092651720.1">
    <property type="nucleotide sequence ID" value="NZ_FOHA01000007.1"/>
</dbReference>
<proteinExistence type="predicted"/>
<evidence type="ECO:0008006" key="4">
    <source>
        <dbReference type="Google" id="ProtNLM"/>
    </source>
</evidence>